<proteinExistence type="predicted"/>
<reference evidence="1 2" key="1">
    <citation type="submission" date="2018-01" db="EMBL/GenBank/DDBJ databases">
        <title>Draft genome of the strawberry crown rot pathogen Phytophthora cactorum.</title>
        <authorList>
            <person name="Armitage A.D."/>
            <person name="Lysoe E."/>
            <person name="Nellist C.F."/>
            <person name="Harrison R.J."/>
            <person name="Brurberg M.B."/>
        </authorList>
    </citation>
    <scope>NUCLEOTIDE SEQUENCE [LARGE SCALE GENOMIC DNA]</scope>
    <source>
        <strain evidence="1 2">10300</strain>
    </source>
</reference>
<gene>
    <name evidence="1" type="ORF">PC110_g4719</name>
</gene>
<accession>A0A329STX6</accession>
<dbReference type="Proteomes" id="UP000251314">
    <property type="component" value="Unassembled WGS sequence"/>
</dbReference>
<dbReference type="VEuPathDB" id="FungiDB:PC110_g4719"/>
<name>A0A329STX6_9STRA</name>
<dbReference type="AlphaFoldDB" id="A0A329STX6"/>
<evidence type="ECO:0000313" key="1">
    <source>
        <dbReference type="EMBL" id="RAW39062.1"/>
    </source>
</evidence>
<sequence length="51" mass="5495">MKLDQLRAIVLRDVCLMYVPDGADSLLSMLKHYFMLNAGDAGPPSIGGTAK</sequence>
<evidence type="ECO:0000313" key="2">
    <source>
        <dbReference type="Proteomes" id="UP000251314"/>
    </source>
</evidence>
<dbReference type="OrthoDB" id="10251508at2759"/>
<organism evidence="1 2">
    <name type="scientific">Phytophthora cactorum</name>
    <dbReference type="NCBI Taxonomy" id="29920"/>
    <lineage>
        <taxon>Eukaryota</taxon>
        <taxon>Sar</taxon>
        <taxon>Stramenopiles</taxon>
        <taxon>Oomycota</taxon>
        <taxon>Peronosporomycetes</taxon>
        <taxon>Peronosporales</taxon>
        <taxon>Peronosporaceae</taxon>
        <taxon>Phytophthora</taxon>
    </lineage>
</organism>
<comment type="caution">
    <text evidence="1">The sequence shown here is derived from an EMBL/GenBank/DDBJ whole genome shotgun (WGS) entry which is preliminary data.</text>
</comment>
<keyword evidence="2" id="KW-1185">Reference proteome</keyword>
<protein>
    <submittedName>
        <fullName evidence="1">Uncharacterized protein</fullName>
    </submittedName>
</protein>
<dbReference type="EMBL" id="MJFZ01000075">
    <property type="protein sequence ID" value="RAW39062.1"/>
    <property type="molecule type" value="Genomic_DNA"/>
</dbReference>